<accession>A0ABU9NKC7</accession>
<comment type="caution">
    <text evidence="2">The sequence shown here is derived from an EMBL/GenBank/DDBJ whole genome shotgun (WGS) entry which is preliminary data.</text>
</comment>
<evidence type="ECO:0000256" key="1">
    <source>
        <dbReference type="SAM" id="SignalP"/>
    </source>
</evidence>
<dbReference type="RefSeq" id="WP_342690834.1">
    <property type="nucleotide sequence ID" value="NZ_JBCGDP010000003.1"/>
</dbReference>
<dbReference type="Proteomes" id="UP001468798">
    <property type="component" value="Unassembled WGS sequence"/>
</dbReference>
<proteinExistence type="predicted"/>
<dbReference type="EMBL" id="JBCGDP010000003">
    <property type="protein sequence ID" value="MEM0575758.1"/>
    <property type="molecule type" value="Genomic_DNA"/>
</dbReference>
<feature type="chain" id="PRO_5046478619" evidence="1">
    <location>
        <begin position="21"/>
        <end position="148"/>
    </location>
</feature>
<evidence type="ECO:0000313" key="2">
    <source>
        <dbReference type="EMBL" id="MEM0575758.1"/>
    </source>
</evidence>
<keyword evidence="3" id="KW-1185">Reference proteome</keyword>
<gene>
    <name evidence="2" type="ORF">WFZ86_04545</name>
</gene>
<reference evidence="2 3" key="1">
    <citation type="submission" date="2024-03" db="EMBL/GenBank/DDBJ databases">
        <title>Two novel species of the genus Flavobacterium exhibiting potentially degradation of complex polysaccharides.</title>
        <authorList>
            <person name="Lian X."/>
        </authorList>
    </citation>
    <scope>NUCLEOTIDE SEQUENCE [LARGE SCALE GENOMIC DNA]</scope>
    <source>
        <strain evidence="2 3">N6</strain>
    </source>
</reference>
<evidence type="ECO:0000313" key="3">
    <source>
        <dbReference type="Proteomes" id="UP001468798"/>
    </source>
</evidence>
<protein>
    <submittedName>
        <fullName evidence="2">Uncharacterized protein</fullName>
    </submittedName>
</protein>
<keyword evidence="1" id="KW-0732">Signal</keyword>
<organism evidence="2 3">
    <name type="scientific">Flavobacterium polysaccharolyticum</name>
    <dbReference type="NCBI Taxonomy" id="3133148"/>
    <lineage>
        <taxon>Bacteria</taxon>
        <taxon>Pseudomonadati</taxon>
        <taxon>Bacteroidota</taxon>
        <taxon>Flavobacteriia</taxon>
        <taxon>Flavobacteriales</taxon>
        <taxon>Flavobacteriaceae</taxon>
        <taxon>Flavobacterium</taxon>
    </lineage>
</organism>
<sequence>MKKQSLWLMALLMSASTTFAQIKTTKIKNQNTEHYITTIINYPITGLYSVQKQVEPITVLNADGTGIIQNEDLVKEPIVWGIECSESGIPIFKEGFDSAAYSFWYKKAKATEEEEEWTYQSFTIHFNKMKMYIAGERFKEFTEEELKR</sequence>
<name>A0ABU9NKC7_9FLAO</name>
<feature type="signal peptide" evidence="1">
    <location>
        <begin position="1"/>
        <end position="20"/>
    </location>
</feature>